<dbReference type="Proteomes" id="UP000054928">
    <property type="component" value="Unassembled WGS sequence"/>
</dbReference>
<reference evidence="2" key="1">
    <citation type="submission" date="2014-09" db="EMBL/GenBank/DDBJ databases">
        <authorList>
            <person name="Sharma Rahul"/>
            <person name="Thines Marco"/>
        </authorList>
    </citation>
    <scope>NUCLEOTIDE SEQUENCE [LARGE SCALE GENOMIC DNA]</scope>
</reference>
<accession>A0A0P1A974</accession>
<dbReference type="OrthoDB" id="2155538at2759"/>
<name>A0A0P1A974_PLAHL</name>
<dbReference type="EMBL" id="CCYD01000252">
    <property type="protein sequence ID" value="CEG36849.1"/>
    <property type="molecule type" value="Genomic_DNA"/>
</dbReference>
<protein>
    <submittedName>
        <fullName evidence="1">Uncharacterized protein</fullName>
    </submittedName>
</protein>
<organism evidence="1 2">
    <name type="scientific">Plasmopara halstedii</name>
    <name type="common">Downy mildew of sunflower</name>
    <dbReference type="NCBI Taxonomy" id="4781"/>
    <lineage>
        <taxon>Eukaryota</taxon>
        <taxon>Sar</taxon>
        <taxon>Stramenopiles</taxon>
        <taxon>Oomycota</taxon>
        <taxon>Peronosporomycetes</taxon>
        <taxon>Peronosporales</taxon>
        <taxon>Peronosporaceae</taxon>
        <taxon>Plasmopara</taxon>
    </lineage>
</organism>
<keyword evidence="2" id="KW-1185">Reference proteome</keyword>
<proteinExistence type="predicted"/>
<dbReference type="OMA" id="MPCLIPA"/>
<dbReference type="GeneID" id="36399158"/>
<evidence type="ECO:0000313" key="1">
    <source>
        <dbReference type="EMBL" id="CEG36849.1"/>
    </source>
</evidence>
<evidence type="ECO:0000313" key="2">
    <source>
        <dbReference type="Proteomes" id="UP000054928"/>
    </source>
</evidence>
<dbReference type="AlphaFoldDB" id="A0A0P1A974"/>
<sequence>MGLQKEQTVLGAFMSALSKDLKDKSTREEELRTVLEQILPVLVPAIIHLLKTLEAHGERNDDAEGNDTMICPLNHIARFMLRCNLRFNESECCVNLQKKQQPSI</sequence>
<dbReference type="RefSeq" id="XP_024573218.1">
    <property type="nucleotide sequence ID" value="XM_024722108.1"/>
</dbReference>